<dbReference type="InterPro" id="IPR011527">
    <property type="entry name" value="ABC1_TM_dom"/>
</dbReference>
<dbReference type="OMA" id="DRFCTEY"/>
<feature type="transmembrane region" description="Helical" evidence="10">
    <location>
        <begin position="97"/>
        <end position="125"/>
    </location>
</feature>
<feature type="transmembrane region" description="Helical" evidence="10">
    <location>
        <begin position="988"/>
        <end position="1012"/>
    </location>
</feature>
<sequence>MYGKFPVLRKNIESVACFLLRYSFLFITPTLMRGYREQLKHSDLFEPLPEHDSETATRQMTLTNSCRAWEKEKLMAAKANRKPSMVKVVRRLYAKRFSLLGVLIFIKNIFQLLQPVSLGLLIRYFRYDSPLSKRDAYLAATGVAITSIMIPVIHHPYFYSLLKLGMELKIASCGMVMEKTFLYLHHFWLAPLLIIVYIYLLWHELGLASLAGFVALLLLIPFQSHFSRRMGRCRLFTLFELYLREIVMRADKRVSATNEILNGIRVIKMYTWEDVFSNLINRLRRYELSKVQENCIWQSLVLGLFWVSSKFIILFAILCYLLAGYHLSAERVFVAAALYNSSVLPITLFLPFAFQSLFETRISLSRLQEFLELDEYDQIDYFGTDMIIKSNIASDDVAGEKVCVSIQCCFHSLLMDKDAVKEGSAVLRDISLMVQEGELVVVTGPVGSGKTSLLLSILRETNRTWGVLRTIGRIAYVPQEAWIFPGTVRDNILFGLPYVKKRYDKVTDICALKKDFSQFPSGDEFSVGDRGQSLSGGQKARISLARAIYQDADIYLLDDPLSAVDAAVGRSIFNRCIKQFLKSKAVLLVTHQIQYVQNTDLVVLMLSGKIVASGTMEDLKDTEIFNTIVRETEKSLSLLRTGLEETTDIYSFLNDDVLQKSDDEFNPNLNVNVDASFSKRSHCQVTSIDYSKSIDCKIYGQRLEVGNFFTEEENCTQGAVPWRIYFLYLKAMAHPWFLTLLMAFFAVAVQILENFIDWWLNKWTDAAENATKQVSISADEQITYVEYVDNLKLGPFNIKETLSGYRNTFSLMIGVLVIASIVRVMWFRLTQVTASRVLHDLMFQRVLKTTISFFDKNPTGRILNRFSKDIATLDDQLSFAFFDFSLGMMTFFGYIIVIVIINPFVLLITGPLILLFIFLRCFYLSSSRSVKRLEATTRSPLYSHVSSAMYGLVSVRAFRNQQYVVNGFHKYQNVNTAAFYFNLCIARWFGAVIDWLVAIFITAVAFLCIASTTKLTGGEVGLVLVYAVQLLGHFSWILRQSAELQNAMISVERIIDYSKLPQEPIREGVSLPLDWPSEGHIVFKNVTVHYGKDAPPVLKNINADIIPMEKIGIVGRTGAGKSSLLKAIFHLIELEGSIIIDNIDTKTVSLKSLRQRISIIPQDPVLFMGTLMQNLNPFNEHSKDDVWHVLEQVELKDTILDLPSKLETEVEEGGTNFSVGQRQLICLARALLRRSKILVIDEATANVDPMQILFRTDSFIQRTIKRCFRNSTVLTIAHRLHTIMDSDRVMVCFFYVDDLKVLDNGKLIEFDHPYSLLCKEKSALAALAAETGEHNLEYLKRLAMHDSENEVEKRE</sequence>
<dbReference type="FunFam" id="1.20.1560.10:FF:000014">
    <property type="entry name" value="Multidrug resistance-associated protein member 4"/>
    <property type="match status" value="1"/>
</dbReference>
<dbReference type="EMBL" id="UYYF01004407">
    <property type="protein sequence ID" value="VDN03673.1"/>
    <property type="molecule type" value="Genomic_DNA"/>
</dbReference>
<evidence type="ECO:0000256" key="10">
    <source>
        <dbReference type="SAM" id="Phobius"/>
    </source>
</evidence>
<evidence type="ECO:0000256" key="3">
    <source>
        <dbReference type="ARBA" id="ARBA00022448"/>
    </source>
</evidence>
<reference evidence="15" key="1">
    <citation type="submission" date="2016-04" db="UniProtKB">
        <authorList>
            <consortium name="WormBaseParasite"/>
        </authorList>
    </citation>
    <scope>IDENTIFICATION</scope>
</reference>
<dbReference type="PANTHER" id="PTHR24223">
    <property type="entry name" value="ATP-BINDING CASSETTE SUB-FAMILY C"/>
    <property type="match status" value="1"/>
</dbReference>
<feature type="domain" description="ABC transporter" evidence="11">
    <location>
        <begin position="410"/>
        <end position="632"/>
    </location>
</feature>
<feature type="transmembrane region" description="Helical" evidence="10">
    <location>
        <begin position="904"/>
        <end position="923"/>
    </location>
</feature>
<organism evidence="15">
    <name type="scientific">Thelazia callipaeda</name>
    <name type="common">Oriental eyeworm</name>
    <name type="synonym">Parasitic nematode</name>
    <dbReference type="NCBI Taxonomy" id="103827"/>
    <lineage>
        <taxon>Eukaryota</taxon>
        <taxon>Metazoa</taxon>
        <taxon>Ecdysozoa</taxon>
        <taxon>Nematoda</taxon>
        <taxon>Chromadorea</taxon>
        <taxon>Rhabditida</taxon>
        <taxon>Spirurina</taxon>
        <taxon>Spiruromorpha</taxon>
        <taxon>Thelazioidea</taxon>
        <taxon>Thelaziidae</taxon>
        <taxon>Thelazia</taxon>
    </lineage>
</organism>
<gene>
    <name evidence="13" type="ORF">TCLT_LOCUS6333</name>
</gene>
<name>A0A158RC36_THECL</name>
<dbReference type="Proteomes" id="UP000276776">
    <property type="component" value="Unassembled WGS sequence"/>
</dbReference>
<feature type="transmembrane region" description="Helical" evidence="10">
    <location>
        <begin position="1018"/>
        <end position="1038"/>
    </location>
</feature>
<feature type="transmembrane region" description="Helical" evidence="10">
    <location>
        <begin position="205"/>
        <end position="222"/>
    </location>
</feature>
<evidence type="ECO:0000256" key="4">
    <source>
        <dbReference type="ARBA" id="ARBA00022692"/>
    </source>
</evidence>
<evidence type="ECO:0000313" key="14">
    <source>
        <dbReference type="Proteomes" id="UP000276776"/>
    </source>
</evidence>
<dbReference type="STRING" id="103827.A0A158RC36"/>
<keyword evidence="6" id="KW-0547">Nucleotide-binding</keyword>
<keyword evidence="8 10" id="KW-1133">Transmembrane helix</keyword>
<dbReference type="WBParaSite" id="TCLT_0000634401-mRNA-1">
    <property type="protein sequence ID" value="TCLT_0000634401-mRNA-1"/>
    <property type="gene ID" value="TCLT_0000634401"/>
</dbReference>
<dbReference type="InterPro" id="IPR003439">
    <property type="entry name" value="ABC_transporter-like_ATP-bd"/>
</dbReference>
<evidence type="ECO:0000313" key="13">
    <source>
        <dbReference type="EMBL" id="VDN03673.1"/>
    </source>
</evidence>
<dbReference type="FunFam" id="3.40.50.300:FF:000973">
    <property type="entry name" value="Multidrug resistance-associated protein 4"/>
    <property type="match status" value="1"/>
</dbReference>
<dbReference type="Pfam" id="PF00664">
    <property type="entry name" value="ABC_membrane"/>
    <property type="match status" value="2"/>
</dbReference>
<dbReference type="SMART" id="SM00382">
    <property type="entry name" value="AAA"/>
    <property type="match status" value="2"/>
</dbReference>
<feature type="transmembrane region" description="Helical" evidence="10">
    <location>
        <begin position="877"/>
        <end position="898"/>
    </location>
</feature>
<dbReference type="GO" id="GO:0016020">
    <property type="term" value="C:membrane"/>
    <property type="evidence" value="ECO:0007669"/>
    <property type="project" value="UniProtKB-SubCell"/>
</dbReference>
<dbReference type="InterPro" id="IPR036640">
    <property type="entry name" value="ABC1_TM_sf"/>
</dbReference>
<evidence type="ECO:0000259" key="12">
    <source>
        <dbReference type="PROSITE" id="PS50929"/>
    </source>
</evidence>
<keyword evidence="5" id="KW-0677">Repeat</keyword>
<keyword evidence="7" id="KW-0067">ATP-binding</keyword>
<keyword evidence="3" id="KW-0813">Transport</keyword>
<feature type="domain" description="ABC transmembrane type-1" evidence="12">
    <location>
        <begin position="740"/>
        <end position="1046"/>
    </location>
</feature>
<evidence type="ECO:0000256" key="5">
    <source>
        <dbReference type="ARBA" id="ARBA00022737"/>
    </source>
</evidence>
<feature type="transmembrane region" description="Helical" evidence="10">
    <location>
        <begin position="300"/>
        <end position="325"/>
    </location>
</feature>
<feature type="transmembrane region" description="Helical" evidence="10">
    <location>
        <begin position="733"/>
        <end position="752"/>
    </location>
</feature>
<dbReference type="Gene3D" id="1.20.1560.10">
    <property type="entry name" value="ABC transporter type 1, transmembrane domain"/>
    <property type="match status" value="2"/>
</dbReference>
<protein>
    <submittedName>
        <fullName evidence="15">ATP-binding cassette sub-family C member 7</fullName>
    </submittedName>
</protein>
<dbReference type="GO" id="GO:0016887">
    <property type="term" value="F:ATP hydrolysis activity"/>
    <property type="evidence" value="ECO:0007669"/>
    <property type="project" value="InterPro"/>
</dbReference>
<evidence type="ECO:0000256" key="6">
    <source>
        <dbReference type="ARBA" id="ARBA00022741"/>
    </source>
</evidence>
<evidence type="ECO:0000256" key="9">
    <source>
        <dbReference type="ARBA" id="ARBA00023136"/>
    </source>
</evidence>
<dbReference type="InterPro" id="IPR027417">
    <property type="entry name" value="P-loop_NTPase"/>
</dbReference>
<dbReference type="PROSITE" id="PS00211">
    <property type="entry name" value="ABC_TRANSPORTER_1"/>
    <property type="match status" value="2"/>
</dbReference>
<dbReference type="PROSITE" id="PS50893">
    <property type="entry name" value="ABC_TRANSPORTER_2"/>
    <property type="match status" value="2"/>
</dbReference>
<reference evidence="13 14" key="2">
    <citation type="submission" date="2018-11" db="EMBL/GenBank/DDBJ databases">
        <authorList>
            <consortium name="Pathogen Informatics"/>
        </authorList>
    </citation>
    <scope>NUCLEOTIDE SEQUENCE [LARGE SCALE GENOMIC DNA]</scope>
</reference>
<evidence type="ECO:0000313" key="15">
    <source>
        <dbReference type="WBParaSite" id="TCLT_0000634401-mRNA-1"/>
    </source>
</evidence>
<dbReference type="GO" id="GO:0140359">
    <property type="term" value="F:ABC-type transporter activity"/>
    <property type="evidence" value="ECO:0007669"/>
    <property type="project" value="InterPro"/>
</dbReference>
<dbReference type="InterPro" id="IPR003593">
    <property type="entry name" value="AAA+_ATPase"/>
</dbReference>
<dbReference type="Pfam" id="PF00005">
    <property type="entry name" value="ABC_tran"/>
    <property type="match status" value="2"/>
</dbReference>
<feature type="domain" description="ABC transmembrane type-1" evidence="12">
    <location>
        <begin position="184"/>
        <end position="352"/>
    </location>
</feature>
<dbReference type="GO" id="GO:0005524">
    <property type="term" value="F:ATP binding"/>
    <property type="evidence" value="ECO:0007669"/>
    <property type="project" value="UniProtKB-KW"/>
</dbReference>
<feature type="transmembrane region" description="Helical" evidence="10">
    <location>
        <begin position="137"/>
        <end position="159"/>
    </location>
</feature>
<dbReference type="InterPro" id="IPR017871">
    <property type="entry name" value="ABC_transporter-like_CS"/>
</dbReference>
<evidence type="ECO:0000256" key="2">
    <source>
        <dbReference type="ARBA" id="ARBA00009726"/>
    </source>
</evidence>
<comment type="similarity">
    <text evidence="2">Belongs to the ABC transporter superfamily. ABCC family. Conjugate transporter (TC 3.A.1.208) subfamily.</text>
</comment>
<keyword evidence="9 10" id="KW-0472">Membrane</keyword>
<evidence type="ECO:0000256" key="8">
    <source>
        <dbReference type="ARBA" id="ARBA00022989"/>
    </source>
</evidence>
<dbReference type="CDD" id="cd03250">
    <property type="entry name" value="ABCC_MRP_domain1"/>
    <property type="match status" value="1"/>
</dbReference>
<feature type="transmembrane region" description="Helical" evidence="10">
    <location>
        <begin position="180"/>
        <end position="199"/>
    </location>
</feature>
<keyword evidence="14" id="KW-1185">Reference proteome</keyword>
<dbReference type="PROSITE" id="PS50929">
    <property type="entry name" value="ABC_TM1F"/>
    <property type="match status" value="2"/>
</dbReference>
<dbReference type="Gene3D" id="3.40.50.300">
    <property type="entry name" value="P-loop containing nucleotide triphosphate hydrolases"/>
    <property type="match status" value="2"/>
</dbReference>
<feature type="domain" description="ABC transporter" evidence="11">
    <location>
        <begin position="1081"/>
        <end position="1329"/>
    </location>
</feature>
<dbReference type="SUPFAM" id="SSF52540">
    <property type="entry name" value="P-loop containing nucleoside triphosphate hydrolases"/>
    <property type="match status" value="2"/>
</dbReference>
<feature type="transmembrane region" description="Helical" evidence="10">
    <location>
        <begin position="337"/>
        <end position="358"/>
    </location>
</feature>
<comment type="subcellular location">
    <subcellularLocation>
        <location evidence="1">Membrane</location>
        <topology evidence="1">Multi-pass membrane protein</topology>
    </subcellularLocation>
</comment>
<dbReference type="OrthoDB" id="6500128at2759"/>
<accession>A0A158RC36</accession>
<dbReference type="InterPro" id="IPR050173">
    <property type="entry name" value="ABC_transporter_C-like"/>
</dbReference>
<evidence type="ECO:0000259" key="11">
    <source>
        <dbReference type="PROSITE" id="PS50893"/>
    </source>
</evidence>
<feature type="transmembrane region" description="Helical" evidence="10">
    <location>
        <begin position="809"/>
        <end position="826"/>
    </location>
</feature>
<dbReference type="PANTHER" id="PTHR24223:SF456">
    <property type="entry name" value="MULTIDRUG RESISTANCE-ASSOCIATED PROTEIN LETHAL(2)03659"/>
    <property type="match status" value="1"/>
</dbReference>
<dbReference type="CDD" id="cd03244">
    <property type="entry name" value="ABCC_MRP_domain2"/>
    <property type="match status" value="1"/>
</dbReference>
<proteinExistence type="inferred from homology"/>
<dbReference type="SUPFAM" id="SSF90123">
    <property type="entry name" value="ABC transporter transmembrane region"/>
    <property type="match status" value="2"/>
</dbReference>
<dbReference type="FunFam" id="3.40.50.300:FF:000163">
    <property type="entry name" value="Multidrug resistance-associated protein member 4"/>
    <property type="match status" value="1"/>
</dbReference>
<evidence type="ECO:0000256" key="1">
    <source>
        <dbReference type="ARBA" id="ARBA00004141"/>
    </source>
</evidence>
<evidence type="ECO:0000256" key="7">
    <source>
        <dbReference type="ARBA" id="ARBA00022840"/>
    </source>
</evidence>
<keyword evidence="4 10" id="KW-0812">Transmembrane</keyword>